<dbReference type="InterPro" id="IPR029063">
    <property type="entry name" value="SAM-dependent_MTases_sf"/>
</dbReference>
<dbReference type="PIRSF" id="PIRSF031679">
    <property type="entry name" value="Mtase_Alr7345_prd"/>
    <property type="match status" value="1"/>
</dbReference>
<reference evidence="3 4" key="1">
    <citation type="submission" date="2013-09" db="EMBL/GenBank/DDBJ databases">
        <title>Genome sequencing of Arenimonas metalli.</title>
        <authorList>
            <person name="Chen F."/>
            <person name="Wang G."/>
        </authorList>
    </citation>
    <scope>NUCLEOTIDE SEQUENCE [LARGE SCALE GENOMIC DNA]</scope>
    <source>
        <strain evidence="3 4">CF5-1</strain>
    </source>
</reference>
<feature type="signal peptide" evidence="2">
    <location>
        <begin position="1"/>
        <end position="27"/>
    </location>
</feature>
<dbReference type="PROSITE" id="PS51257">
    <property type="entry name" value="PROKAR_LIPOPROTEIN"/>
    <property type="match status" value="1"/>
</dbReference>
<feature type="region of interest" description="Disordered" evidence="1">
    <location>
        <begin position="42"/>
        <end position="61"/>
    </location>
</feature>
<evidence type="ECO:0000256" key="1">
    <source>
        <dbReference type="SAM" id="MobiDB-lite"/>
    </source>
</evidence>
<dbReference type="Proteomes" id="UP000029393">
    <property type="component" value="Unassembled WGS sequence"/>
</dbReference>
<evidence type="ECO:0000313" key="3">
    <source>
        <dbReference type="EMBL" id="KFN46141.1"/>
    </source>
</evidence>
<accession>A0A091B353</accession>
<feature type="chain" id="PRO_5001871183" description="Methyltransferase type 11 domain-containing protein" evidence="2">
    <location>
        <begin position="28"/>
        <end position="318"/>
    </location>
</feature>
<dbReference type="InterPro" id="IPR016980">
    <property type="entry name" value="S-AdoMet-dep_MeTrfase_Alr7345"/>
</dbReference>
<dbReference type="eggNOG" id="COG4798">
    <property type="taxonomic scope" value="Bacteria"/>
</dbReference>
<organism evidence="3 4">
    <name type="scientific">Arenimonas metalli CF5-1</name>
    <dbReference type="NCBI Taxonomy" id="1384056"/>
    <lineage>
        <taxon>Bacteria</taxon>
        <taxon>Pseudomonadati</taxon>
        <taxon>Pseudomonadota</taxon>
        <taxon>Gammaproteobacteria</taxon>
        <taxon>Lysobacterales</taxon>
        <taxon>Lysobacteraceae</taxon>
        <taxon>Arenimonas</taxon>
    </lineage>
</organism>
<dbReference type="SUPFAM" id="SSF53335">
    <property type="entry name" value="S-adenosyl-L-methionine-dependent methyltransferases"/>
    <property type="match status" value="1"/>
</dbReference>
<dbReference type="CDD" id="cd02440">
    <property type="entry name" value="AdoMet_MTases"/>
    <property type="match status" value="1"/>
</dbReference>
<keyword evidence="4" id="KW-1185">Reference proteome</keyword>
<evidence type="ECO:0008006" key="5">
    <source>
        <dbReference type="Google" id="ProtNLM"/>
    </source>
</evidence>
<dbReference type="AlphaFoldDB" id="A0A091B353"/>
<dbReference type="PATRIC" id="fig|1384056.3.peg.1474"/>
<gene>
    <name evidence="3" type="ORF">N787_11285</name>
</gene>
<feature type="compositionally biased region" description="Low complexity" evidence="1">
    <location>
        <begin position="42"/>
        <end position="53"/>
    </location>
</feature>
<protein>
    <recommendedName>
        <fullName evidence="5">Methyltransferase type 11 domain-containing protein</fullName>
    </recommendedName>
</protein>
<name>A0A091B353_9GAMM</name>
<evidence type="ECO:0000256" key="2">
    <source>
        <dbReference type="SAM" id="SignalP"/>
    </source>
</evidence>
<dbReference type="Gene3D" id="3.40.50.150">
    <property type="entry name" value="Vaccinia Virus protein VP39"/>
    <property type="match status" value="1"/>
</dbReference>
<keyword evidence="2" id="KW-0732">Signal</keyword>
<sequence length="318" mass="33443">MRMKFAPLALALSALLLGACSQTSDEAAPAADAATSDTAAATDATAADAAPAVEDADARDREADPMAAILAGDWRDPANVARDPYRHPRETLEFFGVGPSQTVIEISPGAGWYTEILAPLAQGKGRYIGVLNDPAKAGSERATEYYANANTKFREKLAARADVYANASVVEVDPKAPVFGEPGSADVVLTFRNVHNWVGAGSEAAMFKGFFDVLAPGGVLGVVEHRAAAGKTLEEVVESGYLPEDYVIGLATAAGFVLDEKSEINANPADTKDHPNGVWTLPPGNRHDEADKAKYAAIGESDRMTLRFVKPQAEAAAE</sequence>
<comment type="caution">
    <text evidence="3">The sequence shown here is derived from an EMBL/GenBank/DDBJ whole genome shotgun (WGS) entry which is preliminary data.</text>
</comment>
<dbReference type="STRING" id="1384056.N787_11285"/>
<proteinExistence type="predicted"/>
<evidence type="ECO:0000313" key="4">
    <source>
        <dbReference type="Proteomes" id="UP000029393"/>
    </source>
</evidence>
<dbReference type="EMBL" id="AVCK01000019">
    <property type="protein sequence ID" value="KFN46141.1"/>
    <property type="molecule type" value="Genomic_DNA"/>
</dbReference>